<feature type="transmembrane region" description="Helical" evidence="1">
    <location>
        <begin position="123"/>
        <end position="140"/>
    </location>
</feature>
<reference evidence="3" key="2">
    <citation type="submission" date="2011-02" db="EMBL/GenBank/DDBJ databases">
        <title>The complete genome of Fluviicola taffensis DSM 16823.</title>
        <authorList>
            <consortium name="US DOE Joint Genome Institute (JGI-PGF)"/>
            <person name="Lucas S."/>
            <person name="Copeland A."/>
            <person name="Lapidus A."/>
            <person name="Bruce D."/>
            <person name="Goodwin L."/>
            <person name="Pitluck S."/>
            <person name="Kyrpides N."/>
            <person name="Mavromatis K."/>
            <person name="Ivanova N."/>
            <person name="Mikhailova N."/>
            <person name="Pagani I."/>
            <person name="Chertkov O."/>
            <person name="Detter J.C."/>
            <person name="Han C."/>
            <person name="Tapia R."/>
            <person name="Land M."/>
            <person name="Hauser L."/>
            <person name="Markowitz V."/>
            <person name="Cheng J.-F."/>
            <person name="Hugenholtz P."/>
            <person name="Woyke T."/>
            <person name="Wu D."/>
            <person name="Tindall B."/>
            <person name="Pomrenke H.G."/>
            <person name="Brambilla E."/>
            <person name="Klenk H.-P."/>
            <person name="Eisen J.A."/>
        </authorList>
    </citation>
    <scope>NUCLEOTIDE SEQUENCE [LARGE SCALE GENOMIC DNA]</scope>
    <source>
        <strain evidence="3">DSM 16823 / RW262 / RW262</strain>
    </source>
</reference>
<accession>F2IG60</accession>
<evidence type="ECO:0000313" key="3">
    <source>
        <dbReference type="Proteomes" id="UP000007463"/>
    </source>
</evidence>
<name>F2IG60_FLUTR</name>
<dbReference type="EMBL" id="CP002542">
    <property type="protein sequence ID" value="AEA44695.1"/>
    <property type="molecule type" value="Genomic_DNA"/>
</dbReference>
<evidence type="ECO:0000313" key="2">
    <source>
        <dbReference type="EMBL" id="AEA44695.1"/>
    </source>
</evidence>
<gene>
    <name evidence="2" type="ordered locus">Fluta_2714</name>
</gene>
<feature type="transmembrane region" description="Helical" evidence="1">
    <location>
        <begin position="94"/>
        <end position="116"/>
    </location>
</feature>
<feature type="transmembrane region" description="Helical" evidence="1">
    <location>
        <begin position="20"/>
        <end position="45"/>
    </location>
</feature>
<reference evidence="2 3" key="1">
    <citation type="journal article" date="2011" name="Stand. Genomic Sci.">
        <title>Complete genome sequence of the gliding freshwater bacterium Fluviicola taffensis type strain (RW262).</title>
        <authorList>
            <person name="Woyke T."/>
            <person name="Chertkov O."/>
            <person name="Lapidus A."/>
            <person name="Nolan M."/>
            <person name="Lucas S."/>
            <person name="Del Rio T.G."/>
            <person name="Tice H."/>
            <person name="Cheng J.F."/>
            <person name="Tapia R."/>
            <person name="Han C."/>
            <person name="Goodwin L."/>
            <person name="Pitluck S."/>
            <person name="Liolios K."/>
            <person name="Pagani I."/>
            <person name="Ivanova N."/>
            <person name="Huntemann M."/>
            <person name="Mavromatis K."/>
            <person name="Mikhailova N."/>
            <person name="Pati A."/>
            <person name="Chen A."/>
            <person name="Palaniappan K."/>
            <person name="Land M."/>
            <person name="Hauser L."/>
            <person name="Brambilla E.M."/>
            <person name="Rohde M."/>
            <person name="Mwirichia R."/>
            <person name="Sikorski J."/>
            <person name="Tindall B.J."/>
            <person name="Goker M."/>
            <person name="Bristow J."/>
            <person name="Eisen J.A."/>
            <person name="Markowitz V."/>
            <person name="Hugenholtz P."/>
            <person name="Klenk H.P."/>
            <person name="Kyrpides N.C."/>
        </authorList>
    </citation>
    <scope>NUCLEOTIDE SEQUENCE [LARGE SCALE GENOMIC DNA]</scope>
    <source>
        <strain evidence="3">DSM 16823 / RW262 / RW262</strain>
    </source>
</reference>
<keyword evidence="1" id="KW-1133">Transmembrane helix</keyword>
<sequence length="174" mass="19724">MSEDYLDNNQENLENKKRPVLLTVLCILSFIIIGIGLMGVLFSLLGGQPSDEEITATYNASLDVASGMRDRQIVWMAELIEQSADIAVYQQRRFWSTLLMNFVTFGTGFMGVLFMLKGKKLGFHLYIIYNLISVGGAYILLPSHMIPMSSVIMNLIFSGLFVFLYSRNLKWMTK</sequence>
<evidence type="ECO:0000256" key="1">
    <source>
        <dbReference type="SAM" id="Phobius"/>
    </source>
</evidence>
<dbReference type="AlphaFoldDB" id="F2IG60"/>
<dbReference type="KEGG" id="fte:Fluta_2714"/>
<organism evidence="2 3">
    <name type="scientific">Fluviicola taffensis (strain DSM 16823 / NCIMB 13979 / RW262)</name>
    <dbReference type="NCBI Taxonomy" id="755732"/>
    <lineage>
        <taxon>Bacteria</taxon>
        <taxon>Pseudomonadati</taxon>
        <taxon>Bacteroidota</taxon>
        <taxon>Flavobacteriia</taxon>
        <taxon>Flavobacteriales</taxon>
        <taxon>Crocinitomicaceae</taxon>
        <taxon>Fluviicola</taxon>
    </lineage>
</organism>
<feature type="transmembrane region" description="Helical" evidence="1">
    <location>
        <begin position="146"/>
        <end position="165"/>
    </location>
</feature>
<proteinExistence type="predicted"/>
<dbReference type="STRING" id="755732.Fluta_2714"/>
<protein>
    <submittedName>
        <fullName evidence="2">Uncharacterized protein</fullName>
    </submittedName>
</protein>
<keyword evidence="1" id="KW-0812">Transmembrane</keyword>
<keyword evidence="3" id="KW-1185">Reference proteome</keyword>
<dbReference type="RefSeq" id="WP_013687464.1">
    <property type="nucleotide sequence ID" value="NC_015321.1"/>
</dbReference>
<dbReference type="HOGENOM" id="CLU_1537835_0_0_10"/>
<dbReference type="OrthoDB" id="1467410at2"/>
<keyword evidence="1" id="KW-0472">Membrane</keyword>
<dbReference type="Proteomes" id="UP000007463">
    <property type="component" value="Chromosome"/>
</dbReference>